<comment type="caution">
    <text evidence="1">The sequence shown here is derived from an EMBL/GenBank/DDBJ whole genome shotgun (WGS) entry which is preliminary data.</text>
</comment>
<dbReference type="Proteomes" id="UP000593564">
    <property type="component" value="Unassembled WGS sequence"/>
</dbReference>
<evidence type="ECO:0000313" key="1">
    <source>
        <dbReference type="EMBL" id="KAF5950083.1"/>
    </source>
</evidence>
<evidence type="ECO:0000313" key="2">
    <source>
        <dbReference type="Proteomes" id="UP000593564"/>
    </source>
</evidence>
<sequence length="116" mass="13204">MEFTKSAAKILSGMKKSKVQQNKMWQAVVESHGDQGGHAPVTIYELLGKTEKFNCLPGFQFYGDGDSSIYTLQLSDTSHRSNVLHYKYRSDEVEHVIDRYLQSKYSGDIARSNWGH</sequence>
<reference evidence="2" key="1">
    <citation type="journal article" date="2020" name="Nat. Commun.">
        <title>Genome assembly of wild tea tree DASZ reveals pedigree and selection history of tea varieties.</title>
        <authorList>
            <person name="Zhang W."/>
            <person name="Zhang Y."/>
            <person name="Qiu H."/>
            <person name="Guo Y."/>
            <person name="Wan H."/>
            <person name="Zhang X."/>
            <person name="Scossa F."/>
            <person name="Alseekh S."/>
            <person name="Zhang Q."/>
            <person name="Wang P."/>
            <person name="Xu L."/>
            <person name="Schmidt M.H."/>
            <person name="Jia X."/>
            <person name="Li D."/>
            <person name="Zhu A."/>
            <person name="Guo F."/>
            <person name="Chen W."/>
            <person name="Ni D."/>
            <person name="Usadel B."/>
            <person name="Fernie A.R."/>
            <person name="Wen W."/>
        </authorList>
    </citation>
    <scope>NUCLEOTIDE SEQUENCE [LARGE SCALE GENOMIC DNA]</scope>
    <source>
        <strain evidence="2">cv. G240</strain>
    </source>
</reference>
<dbReference type="AlphaFoldDB" id="A0A7J7HAW5"/>
<reference evidence="1 2" key="2">
    <citation type="submission" date="2020-07" db="EMBL/GenBank/DDBJ databases">
        <title>Genome assembly of wild tea tree DASZ reveals pedigree and selection history of tea varieties.</title>
        <authorList>
            <person name="Zhang W."/>
        </authorList>
    </citation>
    <scope>NUCLEOTIDE SEQUENCE [LARGE SCALE GENOMIC DNA]</scope>
    <source>
        <strain evidence="2">cv. G240</strain>
        <tissue evidence="1">Leaf</tissue>
    </source>
</reference>
<name>A0A7J7HAW5_CAMSI</name>
<dbReference type="EMBL" id="JACBKZ010000005">
    <property type="protein sequence ID" value="KAF5950083.1"/>
    <property type="molecule type" value="Genomic_DNA"/>
</dbReference>
<proteinExistence type="predicted"/>
<keyword evidence="2" id="KW-1185">Reference proteome</keyword>
<accession>A0A7J7HAW5</accession>
<organism evidence="1 2">
    <name type="scientific">Camellia sinensis</name>
    <name type="common">Tea plant</name>
    <name type="synonym">Thea sinensis</name>
    <dbReference type="NCBI Taxonomy" id="4442"/>
    <lineage>
        <taxon>Eukaryota</taxon>
        <taxon>Viridiplantae</taxon>
        <taxon>Streptophyta</taxon>
        <taxon>Embryophyta</taxon>
        <taxon>Tracheophyta</taxon>
        <taxon>Spermatophyta</taxon>
        <taxon>Magnoliopsida</taxon>
        <taxon>eudicotyledons</taxon>
        <taxon>Gunneridae</taxon>
        <taxon>Pentapetalae</taxon>
        <taxon>asterids</taxon>
        <taxon>Ericales</taxon>
        <taxon>Theaceae</taxon>
        <taxon>Camellia</taxon>
    </lineage>
</organism>
<protein>
    <submittedName>
        <fullName evidence="1">Uncharacterized protein</fullName>
    </submittedName>
</protein>
<gene>
    <name evidence="1" type="ORF">HYC85_012076</name>
</gene>